<evidence type="ECO:0000313" key="3">
    <source>
        <dbReference type="Proteomes" id="UP001175000"/>
    </source>
</evidence>
<name>A0AA39WPP2_9PEZI</name>
<accession>A0AA39WPP2</accession>
<evidence type="ECO:0000313" key="2">
    <source>
        <dbReference type="EMBL" id="KAK0619303.1"/>
    </source>
</evidence>
<reference evidence="2" key="1">
    <citation type="submission" date="2023-06" db="EMBL/GenBank/DDBJ databases">
        <title>Genome-scale phylogeny and comparative genomics of the fungal order Sordariales.</title>
        <authorList>
            <consortium name="Lawrence Berkeley National Laboratory"/>
            <person name="Hensen N."/>
            <person name="Bonometti L."/>
            <person name="Westerberg I."/>
            <person name="Brannstrom I.O."/>
            <person name="Guillou S."/>
            <person name="Cros-Aarteil S."/>
            <person name="Calhoun S."/>
            <person name="Haridas S."/>
            <person name="Kuo A."/>
            <person name="Mondo S."/>
            <person name="Pangilinan J."/>
            <person name="Riley R."/>
            <person name="Labutti K."/>
            <person name="Andreopoulos B."/>
            <person name="Lipzen A."/>
            <person name="Chen C."/>
            <person name="Yanf M."/>
            <person name="Daum C."/>
            <person name="Ng V."/>
            <person name="Clum A."/>
            <person name="Steindorff A."/>
            <person name="Ohm R."/>
            <person name="Martin F."/>
            <person name="Silar P."/>
            <person name="Natvig D."/>
            <person name="Lalanne C."/>
            <person name="Gautier V."/>
            <person name="Ament-Velasquez S.L."/>
            <person name="Kruys A."/>
            <person name="Hutchinson M.I."/>
            <person name="Powell A.J."/>
            <person name="Barry K."/>
            <person name="Miller A.N."/>
            <person name="Grigoriev I.V."/>
            <person name="Debuchy R."/>
            <person name="Gladieux P."/>
            <person name="Thoren M.H."/>
            <person name="Johannesson H."/>
        </authorList>
    </citation>
    <scope>NUCLEOTIDE SEQUENCE</scope>
    <source>
        <strain evidence="2">CBS 606.72</strain>
    </source>
</reference>
<keyword evidence="3" id="KW-1185">Reference proteome</keyword>
<dbReference type="Proteomes" id="UP001175000">
    <property type="component" value="Unassembled WGS sequence"/>
</dbReference>
<gene>
    <name evidence="2" type="ORF">B0T14DRAFT_519025</name>
</gene>
<dbReference type="EMBL" id="JAULSU010000004">
    <property type="protein sequence ID" value="KAK0619303.1"/>
    <property type="molecule type" value="Genomic_DNA"/>
</dbReference>
<comment type="caution">
    <text evidence="2">The sequence shown here is derived from an EMBL/GenBank/DDBJ whole genome shotgun (WGS) entry which is preliminary data.</text>
</comment>
<evidence type="ECO:0000256" key="1">
    <source>
        <dbReference type="SAM" id="MobiDB-lite"/>
    </source>
</evidence>
<dbReference type="AlphaFoldDB" id="A0AA39WPP2"/>
<proteinExistence type="predicted"/>
<protein>
    <submittedName>
        <fullName evidence="2">Uncharacterized protein</fullName>
    </submittedName>
</protein>
<feature type="region of interest" description="Disordered" evidence="1">
    <location>
        <begin position="28"/>
        <end position="52"/>
    </location>
</feature>
<sequence length="97" mass="10298">MGTTSTDPLCVPVIAIVRFSPRRLLQASQTSRAASLGPRPSHGEHNMQSTSNAQLQSLHCTIHRPTSEGTHHAILAHLKSSCPLGLSIAGCCCCLQI</sequence>
<organism evidence="2 3">
    <name type="scientific">Immersiella caudata</name>
    <dbReference type="NCBI Taxonomy" id="314043"/>
    <lineage>
        <taxon>Eukaryota</taxon>
        <taxon>Fungi</taxon>
        <taxon>Dikarya</taxon>
        <taxon>Ascomycota</taxon>
        <taxon>Pezizomycotina</taxon>
        <taxon>Sordariomycetes</taxon>
        <taxon>Sordariomycetidae</taxon>
        <taxon>Sordariales</taxon>
        <taxon>Lasiosphaeriaceae</taxon>
        <taxon>Immersiella</taxon>
    </lineage>
</organism>